<keyword evidence="1" id="KW-1133">Transmembrane helix</keyword>
<gene>
    <name evidence="2" type="ORF">FOVG_19710</name>
</gene>
<evidence type="ECO:0000313" key="2">
    <source>
        <dbReference type="EMBL" id="EXA28698.1"/>
    </source>
</evidence>
<proteinExistence type="predicted"/>
<dbReference type="Proteomes" id="UP000030751">
    <property type="component" value="Unassembled WGS sequence"/>
</dbReference>
<dbReference type="HOGENOM" id="CLU_1077838_0_0_1"/>
<reference evidence="2" key="2">
    <citation type="submission" date="2012-05" db="EMBL/GenBank/DDBJ databases">
        <title>Annotation of the Genome Sequence of Fusarium oxysporum HDV247.</title>
        <authorList>
            <consortium name="The Broad Institute Genomics Platform"/>
            <person name="Ma L.-J."/>
            <person name="Corby-Kistler H."/>
            <person name="Broz K."/>
            <person name="Gale L.R."/>
            <person name="Jonkers W."/>
            <person name="O'Donnell K."/>
            <person name="Ploetz R."/>
            <person name="Steinberg C."/>
            <person name="Schwartz D.C."/>
            <person name="VanEtten H."/>
            <person name="Zhou S."/>
            <person name="Young S.K."/>
            <person name="Zeng Q."/>
            <person name="Gargeya S."/>
            <person name="Fitzgerald M."/>
            <person name="Abouelleil A."/>
            <person name="Alvarado L."/>
            <person name="Chapman S.B."/>
            <person name="Gainer-Dewar J."/>
            <person name="Goldberg J."/>
            <person name="Griggs A."/>
            <person name="Gujja S."/>
            <person name="Hansen M."/>
            <person name="Howarth C."/>
            <person name="Imamovic A."/>
            <person name="Ireland A."/>
            <person name="Larimer J."/>
            <person name="McCowan C."/>
            <person name="Murphy C."/>
            <person name="Pearson M."/>
            <person name="Poon T.W."/>
            <person name="Priest M."/>
            <person name="Roberts A."/>
            <person name="Saif S."/>
            <person name="Shea T."/>
            <person name="Sykes S."/>
            <person name="Wortman J."/>
            <person name="Nusbaum C."/>
            <person name="Birren B."/>
        </authorList>
    </citation>
    <scope>NUCLEOTIDE SEQUENCE</scope>
    <source>
        <strain evidence="2">HDV247</strain>
    </source>
</reference>
<sequence>MAFTLGRPPLIHQYEIGTKKPNLPKDFPVAPEYLYTGVIEFSIIIGKMYMQLFSATGQLTPREIPIRKLEPLRHSLRAPIQTCTGASPLKCSFECVQDARRALTMIVRAHEAFGGQKIERWTRFLNFLFSTIPFTAFVVLAGSTVATSSNGDLALLAATMSAIEPLAESEPLGKKLVGICKVFYQFASAAVTRQSMTSDAVYQGPSSGPTFGESGVVGQDQIMSPTYSNTSMDDIEFGQGFDNLALFTEPYMPFNWRI</sequence>
<dbReference type="EMBL" id="JH651194">
    <property type="protein sequence ID" value="EXA28698.1"/>
    <property type="molecule type" value="Genomic_DNA"/>
</dbReference>
<keyword evidence="1" id="KW-0812">Transmembrane</keyword>
<organism evidence="2">
    <name type="scientific">Fusarium oxysporum f. sp. pisi HDV247</name>
    <dbReference type="NCBI Taxonomy" id="1080344"/>
    <lineage>
        <taxon>Eukaryota</taxon>
        <taxon>Fungi</taxon>
        <taxon>Dikarya</taxon>
        <taxon>Ascomycota</taxon>
        <taxon>Pezizomycotina</taxon>
        <taxon>Sordariomycetes</taxon>
        <taxon>Hypocreomycetidae</taxon>
        <taxon>Hypocreales</taxon>
        <taxon>Nectriaceae</taxon>
        <taxon>Fusarium</taxon>
        <taxon>Fusarium oxysporum species complex</taxon>
    </lineage>
</organism>
<accession>W9N7I5</accession>
<protein>
    <submittedName>
        <fullName evidence="2">Uncharacterized protein</fullName>
    </submittedName>
</protein>
<keyword evidence="1" id="KW-0472">Membrane</keyword>
<dbReference type="AlphaFoldDB" id="W9N7I5"/>
<feature type="transmembrane region" description="Helical" evidence="1">
    <location>
        <begin position="124"/>
        <end position="146"/>
    </location>
</feature>
<name>W9N7I5_FUSOX</name>
<reference evidence="2" key="1">
    <citation type="submission" date="2011-10" db="EMBL/GenBank/DDBJ databases">
        <title>The Genome Sequence of Fusarium oxysporum HDV247.</title>
        <authorList>
            <consortium name="The Broad Institute Genome Sequencing Platform"/>
            <person name="Ma L.-J."/>
            <person name="Gale L.R."/>
            <person name="Schwartz D.C."/>
            <person name="Zhou S."/>
            <person name="Corby-Kistler H."/>
            <person name="Young S.K."/>
            <person name="Zeng Q."/>
            <person name="Gargeya S."/>
            <person name="Fitzgerald M."/>
            <person name="Haas B."/>
            <person name="Abouelleil A."/>
            <person name="Alvarado L."/>
            <person name="Arachchi H.M."/>
            <person name="Berlin A."/>
            <person name="Brown A."/>
            <person name="Chapman S.B."/>
            <person name="Chen Z."/>
            <person name="Dunbar C."/>
            <person name="Freedman E."/>
            <person name="Gearin G."/>
            <person name="Goldberg J."/>
            <person name="Griggs A."/>
            <person name="Gujja S."/>
            <person name="Heiman D."/>
            <person name="Howarth C."/>
            <person name="Larson L."/>
            <person name="Lui A."/>
            <person name="MacDonald P.J.P."/>
            <person name="Montmayeur A."/>
            <person name="Murphy C."/>
            <person name="Neiman D."/>
            <person name="Pearson M."/>
            <person name="Priest M."/>
            <person name="Roberts A."/>
            <person name="Saif S."/>
            <person name="Shea T."/>
            <person name="Shenoy N."/>
            <person name="Sisk P."/>
            <person name="Stolte C."/>
            <person name="Sykes S."/>
            <person name="Wortman J."/>
            <person name="Nusbaum C."/>
            <person name="Birren B."/>
        </authorList>
    </citation>
    <scope>NUCLEOTIDE SEQUENCE [LARGE SCALE GENOMIC DNA]</scope>
    <source>
        <strain evidence="2">HDV247</strain>
    </source>
</reference>
<evidence type="ECO:0000256" key="1">
    <source>
        <dbReference type="SAM" id="Phobius"/>
    </source>
</evidence>